<dbReference type="Gene3D" id="3.30.2310.20">
    <property type="entry name" value="RelE-like"/>
    <property type="match status" value="1"/>
</dbReference>
<keyword evidence="3" id="KW-1185">Reference proteome</keyword>
<dbReference type="EMBL" id="VUMY01000002">
    <property type="protein sequence ID" value="MST48947.1"/>
    <property type="molecule type" value="Genomic_DNA"/>
</dbReference>
<dbReference type="InterPro" id="IPR035093">
    <property type="entry name" value="RelE/ParE_toxin_dom_sf"/>
</dbReference>
<protein>
    <submittedName>
        <fullName evidence="2">Type II toxin-antitoxin system RelE/ParE family toxin</fullName>
    </submittedName>
</protein>
<comment type="caution">
    <text evidence="2">The sequence shown here is derived from an EMBL/GenBank/DDBJ whole genome shotgun (WGS) entry which is preliminary data.</text>
</comment>
<proteinExistence type="predicted"/>
<accession>A0A7K0K0E3</accession>
<evidence type="ECO:0000313" key="2">
    <source>
        <dbReference type="EMBL" id="MST48947.1"/>
    </source>
</evidence>
<gene>
    <name evidence="2" type="ORF">FYJ63_01530</name>
</gene>
<dbReference type="AlphaFoldDB" id="A0A7K0K0E3"/>
<dbReference type="Proteomes" id="UP000442535">
    <property type="component" value="Unassembled WGS sequence"/>
</dbReference>
<sequence>MRVIFTPEAFEDLAAINLYLSQVTFLERADGYVDDIIAECYSLGEIPVRGISRDDIRSDLRILGFRRSAAIAFLLEEDAVVIMGVFYGGQDFESKIMTRLRD</sequence>
<evidence type="ECO:0000256" key="1">
    <source>
        <dbReference type="ARBA" id="ARBA00022649"/>
    </source>
</evidence>
<evidence type="ECO:0000313" key="3">
    <source>
        <dbReference type="Proteomes" id="UP000442535"/>
    </source>
</evidence>
<organism evidence="2 3">
    <name type="scientific">Mobiluncus porci</name>
    <dbReference type="NCBI Taxonomy" id="2652278"/>
    <lineage>
        <taxon>Bacteria</taxon>
        <taxon>Bacillati</taxon>
        <taxon>Actinomycetota</taxon>
        <taxon>Actinomycetes</taxon>
        <taxon>Actinomycetales</taxon>
        <taxon>Actinomycetaceae</taxon>
        <taxon>Mobiluncus</taxon>
    </lineage>
</organism>
<keyword evidence="1" id="KW-1277">Toxin-antitoxin system</keyword>
<dbReference type="Pfam" id="PF05016">
    <property type="entry name" value="ParE_toxin"/>
    <property type="match status" value="1"/>
</dbReference>
<reference evidence="2 3" key="1">
    <citation type="submission" date="2019-08" db="EMBL/GenBank/DDBJ databases">
        <title>In-depth cultivation of the pig gut microbiome towards novel bacterial diversity and tailored functional studies.</title>
        <authorList>
            <person name="Wylensek D."/>
            <person name="Hitch T.C.A."/>
            <person name="Clavel T."/>
        </authorList>
    </citation>
    <scope>NUCLEOTIDE SEQUENCE [LARGE SCALE GENOMIC DNA]</scope>
    <source>
        <strain evidence="2 3">RF-GAM-744-WT-7</strain>
    </source>
</reference>
<dbReference type="RefSeq" id="WP_154543138.1">
    <property type="nucleotide sequence ID" value="NZ_JAQYQY010000021.1"/>
</dbReference>
<dbReference type="InterPro" id="IPR007712">
    <property type="entry name" value="RelE/ParE_toxin"/>
</dbReference>
<name>A0A7K0K0E3_9ACTO</name>